<comment type="caution">
    <text evidence="3">The sequence shown here is derived from an EMBL/GenBank/DDBJ whole genome shotgun (WGS) entry which is preliminary data.</text>
</comment>
<keyword evidence="2" id="KW-0732">Signal</keyword>
<evidence type="ECO:0000313" key="3">
    <source>
        <dbReference type="EMBL" id="PHH66280.1"/>
    </source>
</evidence>
<protein>
    <recommendedName>
        <fullName evidence="5">Glycosyl hydrolase</fullName>
    </recommendedName>
</protein>
<dbReference type="PANTHER" id="PTHR47791">
    <property type="entry name" value="MEIOTICALLY UP-REGULATED GENE 191 PROTEIN"/>
    <property type="match status" value="1"/>
</dbReference>
<dbReference type="AlphaFoldDB" id="A0A2C5YFL9"/>
<gene>
    <name evidence="3" type="ORF">CDD81_7873</name>
</gene>
<name>A0A2C5YFL9_9HYPO</name>
<feature type="chain" id="PRO_5012406194" description="Glycosyl hydrolase" evidence="2">
    <location>
        <begin position="22"/>
        <end position="661"/>
    </location>
</feature>
<dbReference type="Proteomes" id="UP000226192">
    <property type="component" value="Unassembled WGS sequence"/>
</dbReference>
<evidence type="ECO:0000313" key="4">
    <source>
        <dbReference type="Proteomes" id="UP000226192"/>
    </source>
</evidence>
<evidence type="ECO:0000256" key="1">
    <source>
        <dbReference type="SAM" id="MobiDB-lite"/>
    </source>
</evidence>
<dbReference type="InterPro" id="IPR005198">
    <property type="entry name" value="Glyco_hydro_76"/>
</dbReference>
<dbReference type="STRING" id="1399860.A0A2C5YFL9"/>
<feature type="region of interest" description="Disordered" evidence="1">
    <location>
        <begin position="605"/>
        <end position="645"/>
    </location>
</feature>
<dbReference type="OrthoDB" id="4104179at2759"/>
<dbReference type="GO" id="GO:0005975">
    <property type="term" value="P:carbohydrate metabolic process"/>
    <property type="evidence" value="ECO:0007669"/>
    <property type="project" value="InterPro"/>
</dbReference>
<proteinExistence type="predicted"/>
<dbReference type="PANTHER" id="PTHR47791:SF2">
    <property type="entry name" value="ENDO MANNANASE, GH76 FAMILY (EUROFUNG)"/>
    <property type="match status" value="1"/>
</dbReference>
<dbReference type="SUPFAM" id="SSF48208">
    <property type="entry name" value="Six-hairpin glycosidases"/>
    <property type="match status" value="1"/>
</dbReference>
<dbReference type="Gene3D" id="1.50.10.20">
    <property type="match status" value="1"/>
</dbReference>
<reference evidence="3 4" key="1">
    <citation type="submission" date="2017-06" db="EMBL/GenBank/DDBJ databases">
        <title>Ant-infecting Ophiocordyceps genomes reveal a high diversity of potential behavioral manipulation genes and a possible major role for enterotoxins.</title>
        <authorList>
            <person name="De Bekker C."/>
            <person name="Evans H.C."/>
            <person name="Brachmann A."/>
            <person name="Hughes D.P."/>
        </authorList>
    </citation>
    <scope>NUCLEOTIDE SEQUENCE [LARGE SCALE GENOMIC DNA]</scope>
    <source>
        <strain evidence="3 4">Map64</strain>
    </source>
</reference>
<evidence type="ECO:0008006" key="5">
    <source>
        <dbReference type="Google" id="ProtNLM"/>
    </source>
</evidence>
<feature type="signal peptide" evidence="2">
    <location>
        <begin position="1"/>
        <end position="21"/>
    </location>
</feature>
<dbReference type="InterPro" id="IPR053169">
    <property type="entry name" value="MUG_Protein"/>
</dbReference>
<organism evidence="3 4">
    <name type="scientific">Ophiocordyceps australis</name>
    <dbReference type="NCBI Taxonomy" id="1399860"/>
    <lineage>
        <taxon>Eukaryota</taxon>
        <taxon>Fungi</taxon>
        <taxon>Dikarya</taxon>
        <taxon>Ascomycota</taxon>
        <taxon>Pezizomycotina</taxon>
        <taxon>Sordariomycetes</taxon>
        <taxon>Hypocreomycetidae</taxon>
        <taxon>Hypocreales</taxon>
        <taxon>Ophiocordycipitaceae</taxon>
        <taxon>Ophiocordyceps</taxon>
    </lineage>
</organism>
<dbReference type="InterPro" id="IPR008928">
    <property type="entry name" value="6-hairpin_glycosidase_sf"/>
</dbReference>
<dbReference type="EMBL" id="NJET01000009">
    <property type="protein sequence ID" value="PHH66280.1"/>
    <property type="molecule type" value="Genomic_DNA"/>
</dbReference>
<sequence>MARWFLSLVLLGLVLFQTAWAAQSPPDKLKLLRFPPWKILRFPPWKLLRFPPGKLDKPPSAQLVRFPRGKSSPYCPVYAKDSESAQNCTKFPTDWSGKEDVNLAVRSDKASLALQDVFTALSNLQNNYFDNINGTWPSSIDWTGAVVETIVSGTLSTLTQSLATSSLGSDEGWKQKENLVSSIYAQVVHSFFGQNALAIKDQAYDDMLWVVLGWIEAIKFVRLHAKLHYPGTEHDCQHMPNDLDTALQTMPWQGYNFVCSFADRARAFWDFASSGWDTTLCHGGMLWNPRLAPYKNAITNELWIAGSVSMYQFFPNDTFNASWAESKGFPGNNPVYLAAGIEGYRWLKNVNMTNSMGLYVDGYHIDMKKPGNVECDVRDEMVYTYNQAVLLTGQRGLWALTGSPSYLAEGHELIRAAIAATGWDLVTNKPIDDAAEDGLPQKLPPWRGLGRGGILEDQCDVDGSCSQDAQAFKGILMHHLASFCAPVEPFEETAGVIIDSDALQHVQQAHAISCRSYVGWIEHNVLAALATRDELGLFGMWWGAALFGALAPPQVEMQAVVAAGADNVTDYRNQGTPQNEQWGLNSRFIPGQQSPKMGCMHLEGEAGRENRLPSETGKTGKTRRQTDQQGAKDPNSRGRGRSVETQAGGLALLRAYYELLR</sequence>
<evidence type="ECO:0000256" key="2">
    <source>
        <dbReference type="SAM" id="SignalP"/>
    </source>
</evidence>
<keyword evidence="4" id="KW-1185">Reference proteome</keyword>
<accession>A0A2C5YFL9</accession>
<dbReference type="Pfam" id="PF03663">
    <property type="entry name" value="Glyco_hydro_76"/>
    <property type="match status" value="1"/>
</dbReference>